<dbReference type="Pfam" id="PF05478">
    <property type="entry name" value="Prominin"/>
    <property type="match status" value="1"/>
</dbReference>
<reference evidence="9" key="1">
    <citation type="submission" date="2025-08" db="UniProtKB">
        <authorList>
            <consortium name="Ensembl"/>
        </authorList>
    </citation>
    <scope>IDENTIFICATION</scope>
</reference>
<evidence type="ECO:0000256" key="1">
    <source>
        <dbReference type="ARBA" id="ARBA00004475"/>
    </source>
</evidence>
<dbReference type="GO" id="GO:0071914">
    <property type="term" value="C:prominosome"/>
    <property type="evidence" value="ECO:0007669"/>
    <property type="project" value="TreeGrafter"/>
</dbReference>
<dbReference type="PANTHER" id="PTHR22730:SF4">
    <property type="entry name" value="PROMININ-1-A-LIKE"/>
    <property type="match status" value="1"/>
</dbReference>
<dbReference type="GO" id="GO:0015485">
    <property type="term" value="F:cholesterol binding"/>
    <property type="evidence" value="ECO:0007669"/>
    <property type="project" value="TreeGrafter"/>
</dbReference>
<evidence type="ECO:0000313" key="9">
    <source>
        <dbReference type="Ensembl" id="ENSMALP00000024289.1"/>
    </source>
</evidence>
<dbReference type="AlphaFoldDB" id="A0A3Q3JVW6"/>
<dbReference type="GO" id="GO:0005929">
    <property type="term" value="C:cilium"/>
    <property type="evidence" value="ECO:0007669"/>
    <property type="project" value="TreeGrafter"/>
</dbReference>
<feature type="transmembrane region" description="Helical" evidence="8">
    <location>
        <begin position="164"/>
        <end position="185"/>
    </location>
</feature>
<feature type="transmembrane region" description="Helical" evidence="8">
    <location>
        <begin position="480"/>
        <end position="505"/>
    </location>
</feature>
<keyword evidence="4 8" id="KW-1133">Transmembrane helix</keyword>
<evidence type="ECO:0000256" key="8">
    <source>
        <dbReference type="SAM" id="Phobius"/>
    </source>
</evidence>
<accession>A0A3Q3JVW6</accession>
<evidence type="ECO:0000256" key="4">
    <source>
        <dbReference type="ARBA" id="ARBA00022989"/>
    </source>
</evidence>
<reference evidence="9" key="2">
    <citation type="submission" date="2025-09" db="UniProtKB">
        <authorList>
            <consortium name="Ensembl"/>
        </authorList>
    </citation>
    <scope>IDENTIFICATION</scope>
</reference>
<dbReference type="InterPro" id="IPR008795">
    <property type="entry name" value="Prominin"/>
</dbReference>
<keyword evidence="6" id="KW-0325">Glycoprotein</keyword>
<comment type="subcellular location">
    <subcellularLocation>
        <location evidence="1">Cell projection</location>
        <location evidence="1">Microvillus membrane</location>
        <topology evidence="1">Multi-pass membrane protein</topology>
    </subcellularLocation>
</comment>
<feature type="transmembrane region" description="Helical" evidence="8">
    <location>
        <begin position="113"/>
        <end position="143"/>
    </location>
</feature>
<dbReference type="PANTHER" id="PTHR22730">
    <property type="entry name" value="PROMININ PROM PROTEIN"/>
    <property type="match status" value="1"/>
</dbReference>
<sequence length="835" mass="92356">MRLCESVRSWRWLGCAGAFRVGVGVMLLGLSLAESVPPQASCAAAPQNLTQPHYQDVTHSDTNVGFMATLVHSFLNTVQPQPFSGDLILQVVDEAVKMQLNQEVIHKILMYKVGFLVCAAIGVVYIILMPTVGSFFACCRCCGKCGGKMYQKQTSSIHCSRRTLYWSAFVTTVIILAGNICMFKSNEALKMSVDQSPEQINKSIDNICTFLTAVPQQVNYVVNESNTVIQAVASNLDAIGHQLGTKIQQQFNGTLAPALHSLRLLDQETLNTSVQLYKLNESLVQLQHSLDSLQANVTAVKNRINQTLSNPDCTGCGNLQTELQSLTLNTSISIPNLNEFQSAVDKVIKINLTSKIKEVENSFNNIPQTVTNETRDLVQSSKQQLGDIKTQISKVTSDIPLSALGNVSNTLNQVKKEIGRVTPQAEKAEYIGWSVGIAICCVVLLVVVCNVLGLLLGPVGLTPRADPRNRSCMADCGGTFLMMGAGFSFLFSWLFMIVVLLLFLVGGNVYTVICQPWNNRQLLKIFDSPNSLPGLDISQTLGLKTNLSIFAIYSDCKQNQPLWTTLHLYELINLEDLLNVSKYTEQIQQQFEKTNLNLSSITLLSPEVENQLRTFSTKATQINTTATAQSMNNISNINLNTTANKLDRAADTKSGNIQQELRNEARDLRQIQTNIETIINPQIKNLNSTIHSLQLITEKITGTVGEVLNNTGKAQDFLNTNTTQIVKTESRKFLNCQLNLLTAYADWANIMITQELGRCGPVAGAVDLVDLVLCSQVVESLNAFWFSLGWCLIFFIPSIIFSIKLAKYYRRMKHSDAYDNQISMANIPWDQMKIS</sequence>
<feature type="coiled-coil region" evidence="7">
    <location>
        <begin position="276"/>
        <end position="310"/>
    </location>
</feature>
<keyword evidence="5 8" id="KW-0472">Membrane</keyword>
<evidence type="ECO:0000313" key="10">
    <source>
        <dbReference type="Proteomes" id="UP000261600"/>
    </source>
</evidence>
<dbReference type="GO" id="GO:0016324">
    <property type="term" value="C:apical plasma membrane"/>
    <property type="evidence" value="ECO:0007669"/>
    <property type="project" value="TreeGrafter"/>
</dbReference>
<dbReference type="GO" id="GO:0031528">
    <property type="term" value="C:microvillus membrane"/>
    <property type="evidence" value="ECO:0007669"/>
    <property type="project" value="UniProtKB-SubCell"/>
</dbReference>
<name>A0A3Q3JVW6_MONAL</name>
<dbReference type="Ensembl" id="ENSMALT00000024747.1">
    <property type="protein sequence ID" value="ENSMALP00000024289.1"/>
    <property type="gene ID" value="ENSMALG00000016940.1"/>
</dbReference>
<dbReference type="GeneID" id="109961138"/>
<dbReference type="Proteomes" id="UP000261600">
    <property type="component" value="Unplaced"/>
</dbReference>
<proteinExistence type="inferred from homology"/>
<organism evidence="9 10">
    <name type="scientific">Monopterus albus</name>
    <name type="common">Swamp eel</name>
    <dbReference type="NCBI Taxonomy" id="43700"/>
    <lineage>
        <taxon>Eukaryota</taxon>
        <taxon>Metazoa</taxon>
        <taxon>Chordata</taxon>
        <taxon>Craniata</taxon>
        <taxon>Vertebrata</taxon>
        <taxon>Euteleostomi</taxon>
        <taxon>Actinopterygii</taxon>
        <taxon>Neopterygii</taxon>
        <taxon>Teleostei</taxon>
        <taxon>Neoteleostei</taxon>
        <taxon>Acanthomorphata</taxon>
        <taxon>Anabantaria</taxon>
        <taxon>Synbranchiformes</taxon>
        <taxon>Synbranchidae</taxon>
        <taxon>Monopterus</taxon>
    </lineage>
</organism>
<keyword evidence="7" id="KW-0175">Coiled coil</keyword>
<keyword evidence="10" id="KW-1185">Reference proteome</keyword>
<feature type="transmembrane region" description="Helical" evidence="8">
    <location>
        <begin position="430"/>
        <end position="459"/>
    </location>
</feature>
<comment type="similarity">
    <text evidence="2">Belongs to the prominin family.</text>
</comment>
<dbReference type="RefSeq" id="XP_020457426.1">
    <property type="nucleotide sequence ID" value="XM_020601770.1"/>
</dbReference>
<evidence type="ECO:0000256" key="7">
    <source>
        <dbReference type="SAM" id="Coils"/>
    </source>
</evidence>
<evidence type="ECO:0000256" key="6">
    <source>
        <dbReference type="ARBA" id="ARBA00023180"/>
    </source>
</evidence>
<keyword evidence="3 8" id="KW-0812">Transmembrane</keyword>
<dbReference type="CTD" id="150696"/>
<protein>
    <recommendedName>
        <fullName evidence="11">Prominin 2</fullName>
    </recommendedName>
</protein>
<evidence type="ECO:0000256" key="5">
    <source>
        <dbReference type="ARBA" id="ARBA00023136"/>
    </source>
</evidence>
<evidence type="ECO:0000256" key="3">
    <source>
        <dbReference type="ARBA" id="ARBA00022692"/>
    </source>
</evidence>
<dbReference type="GO" id="GO:0009986">
    <property type="term" value="C:cell surface"/>
    <property type="evidence" value="ECO:0007669"/>
    <property type="project" value="TreeGrafter"/>
</dbReference>
<evidence type="ECO:0000256" key="2">
    <source>
        <dbReference type="ARBA" id="ARBA00006058"/>
    </source>
</evidence>
<evidence type="ECO:0008006" key="11">
    <source>
        <dbReference type="Google" id="ProtNLM"/>
    </source>
</evidence>
<feature type="transmembrane region" description="Helical" evidence="8">
    <location>
        <begin position="783"/>
        <end position="803"/>
    </location>
</feature>